<dbReference type="InterPro" id="IPR016208">
    <property type="entry name" value="Ald_Oxase/xanthine_DH-like"/>
</dbReference>
<comment type="cofactor">
    <cofactor evidence="2">
        <name>FAD</name>
        <dbReference type="ChEBI" id="CHEBI:57692"/>
    </cofactor>
</comment>
<dbReference type="GO" id="GO:0005506">
    <property type="term" value="F:iron ion binding"/>
    <property type="evidence" value="ECO:0007669"/>
    <property type="project" value="InterPro"/>
</dbReference>
<dbReference type="SMART" id="SM01008">
    <property type="entry name" value="Ald_Xan_dh_C"/>
    <property type="match status" value="1"/>
</dbReference>
<comment type="similarity">
    <text evidence="3">Belongs to the xanthine dehydrogenase family.</text>
</comment>
<evidence type="ECO:0000313" key="13">
    <source>
        <dbReference type="EMBL" id="SEU16674.1"/>
    </source>
</evidence>
<comment type="cofactor">
    <cofactor evidence="1">
        <name>Mo-molybdopterin</name>
        <dbReference type="ChEBI" id="CHEBI:71302"/>
    </cofactor>
</comment>
<accession>A0A1I0K1T0</accession>
<dbReference type="GO" id="GO:0051537">
    <property type="term" value="F:2 iron, 2 sulfur cluster binding"/>
    <property type="evidence" value="ECO:0007669"/>
    <property type="project" value="UniProtKB-KW"/>
</dbReference>
<keyword evidence="5" id="KW-0479">Metal-binding</keyword>
<dbReference type="SUPFAM" id="SSF54665">
    <property type="entry name" value="CO dehydrogenase molybdoprotein N-domain-like"/>
    <property type="match status" value="1"/>
</dbReference>
<evidence type="ECO:0000256" key="2">
    <source>
        <dbReference type="ARBA" id="ARBA00001974"/>
    </source>
</evidence>
<evidence type="ECO:0000256" key="3">
    <source>
        <dbReference type="ARBA" id="ARBA00006849"/>
    </source>
</evidence>
<dbReference type="AlphaFoldDB" id="A0A1I0K1T0"/>
<evidence type="ECO:0000256" key="1">
    <source>
        <dbReference type="ARBA" id="ARBA00001924"/>
    </source>
</evidence>
<dbReference type="InterPro" id="IPR000674">
    <property type="entry name" value="Ald_Oxase/Xan_DH_a/b"/>
</dbReference>
<evidence type="ECO:0000256" key="11">
    <source>
        <dbReference type="SAM" id="MobiDB-lite"/>
    </source>
</evidence>
<protein>
    <submittedName>
        <fullName evidence="13">Xanthine dehydrogenase, molybdenum binding subunit apoprotein</fullName>
    </submittedName>
</protein>
<dbReference type="FunFam" id="3.30.365.10:FF:000002">
    <property type="entry name" value="Xanthine dehydrogenase oxidase"/>
    <property type="match status" value="1"/>
</dbReference>
<reference evidence="14" key="1">
    <citation type="submission" date="2016-10" db="EMBL/GenBank/DDBJ databases">
        <authorList>
            <person name="Varghese N."/>
            <person name="Submissions S."/>
        </authorList>
    </citation>
    <scope>NUCLEOTIDE SEQUENCE [LARGE SCALE GENOMIC DNA]</scope>
    <source>
        <strain evidence="14">DSM 16858</strain>
    </source>
</reference>
<dbReference type="Proteomes" id="UP000199181">
    <property type="component" value="Unassembled WGS sequence"/>
</dbReference>
<dbReference type="GO" id="GO:0030151">
    <property type="term" value="F:molybdenum ion binding"/>
    <property type="evidence" value="ECO:0007669"/>
    <property type="project" value="InterPro"/>
</dbReference>
<evidence type="ECO:0000259" key="12">
    <source>
        <dbReference type="SMART" id="SM01008"/>
    </source>
</evidence>
<dbReference type="PANTHER" id="PTHR45444:SF3">
    <property type="entry name" value="XANTHINE DEHYDROGENASE"/>
    <property type="match status" value="1"/>
</dbReference>
<comment type="cofactor">
    <cofactor evidence="9">
        <name>[2Fe-2S] cluster</name>
        <dbReference type="ChEBI" id="CHEBI:190135"/>
    </cofactor>
</comment>
<keyword evidence="6" id="KW-0560">Oxidoreductase</keyword>
<dbReference type="Gene3D" id="3.30.365.10">
    <property type="entry name" value="Aldehyde oxidase/xanthine dehydrogenase, molybdopterin binding domain"/>
    <property type="match status" value="4"/>
</dbReference>
<dbReference type="InterPro" id="IPR036856">
    <property type="entry name" value="Ald_Oxase/Xan_DH_a/b_sf"/>
</dbReference>
<sequence>MSTMPPPLELPRKLETSSPLHAPAPHESALKHTSGEALYVDDLPTPPGTLVGHVIASPHAHARLVRQDASRARALPGVHAVLFAGDIPGVNDIGPAIHDEPLLADGEVHCVGQAVALVVAESAAVCRQAARLVELEYEELPALLSIREAMAAGAFLSEPHTIRRGEPEAALARAPVRVQGECMTGAQDHFYLETQVSLAVLEEDGALRIWSSTQHPSEVQAKVAEVMGLGRHQVVVEVPRMGGGFGGKETQAAPFAAFAALGATVTRRPVKVWLNRDQDMAQTGKRHPFWARYEAGFSAEGQLLGLKAELVSDGGWSNDLSRAILDRALFHMDNAYFLSDVEVTGRVARTNFPSNTAFRGFGGPQGMYVVEEIFNHAAERLGMDPAELRRRNFYGEAPGNTTPYGQPVVGNRLPRIHEELLASSDYTRRREEIGRFNASSRWTKRGIGYQPVKFGISFTTSFLNQAGALVVIYADGGVQLNHGGTEMGQGLHTKMRAVCAHELGISAERVRVMNTATDKVPNTSATAASSGSDLNGQAVKAACETLRERLRPIAARLLQVERGEAEALCFASGQVFHPERPQRSVSFAEVTQAAYLAQVSLSATGYYRTPDISYDRVAGRGKPFHYFAFGAAVVEVEVSSLTGEHRVRRVDILHDVGHSLVPTIDKGQVEGGFVQGLGWLTCEEVLFDKKGRLLTHSPDTYKIPALGDVPEDFRTALLERAPQEDTIHGSKAVGEPPFMLAIGVVTALRHAIAAFALPGAEVHLASPATPEAILRAVEDARTAKR</sequence>
<name>A0A1I0K1T0_9BACT</name>
<feature type="region of interest" description="Disordered" evidence="11">
    <location>
        <begin position="1"/>
        <end position="31"/>
    </location>
</feature>
<evidence type="ECO:0000313" key="14">
    <source>
        <dbReference type="Proteomes" id="UP000199181"/>
    </source>
</evidence>
<dbReference type="SUPFAM" id="SSF56003">
    <property type="entry name" value="Molybdenum cofactor-binding domain"/>
    <property type="match status" value="1"/>
</dbReference>
<dbReference type="Gene3D" id="3.90.1170.50">
    <property type="entry name" value="Aldehyde oxidase/xanthine dehydrogenase, a/b hammerhead"/>
    <property type="match status" value="1"/>
</dbReference>
<keyword evidence="7" id="KW-0408">Iron</keyword>
<evidence type="ECO:0000256" key="10">
    <source>
        <dbReference type="ARBA" id="ARBA00053029"/>
    </source>
</evidence>
<dbReference type="RefSeq" id="WP_245767586.1">
    <property type="nucleotide sequence ID" value="NZ_FOIJ01000008.1"/>
</dbReference>
<evidence type="ECO:0000256" key="6">
    <source>
        <dbReference type="ARBA" id="ARBA00023002"/>
    </source>
</evidence>
<dbReference type="InterPro" id="IPR014309">
    <property type="entry name" value="Xanthine_DH_Mopterin-bd_su"/>
</dbReference>
<proteinExistence type="inferred from homology"/>
<evidence type="ECO:0000256" key="9">
    <source>
        <dbReference type="ARBA" id="ARBA00034078"/>
    </source>
</evidence>
<evidence type="ECO:0000256" key="5">
    <source>
        <dbReference type="ARBA" id="ARBA00022723"/>
    </source>
</evidence>
<organism evidence="13 14">
    <name type="scientific">Stigmatella erecta</name>
    <dbReference type="NCBI Taxonomy" id="83460"/>
    <lineage>
        <taxon>Bacteria</taxon>
        <taxon>Pseudomonadati</taxon>
        <taxon>Myxococcota</taxon>
        <taxon>Myxococcia</taxon>
        <taxon>Myxococcales</taxon>
        <taxon>Cystobacterineae</taxon>
        <taxon>Archangiaceae</taxon>
        <taxon>Stigmatella</taxon>
    </lineage>
</organism>
<dbReference type="Pfam" id="PF20256">
    <property type="entry name" value="MoCoBD_2"/>
    <property type="match status" value="1"/>
</dbReference>
<evidence type="ECO:0000256" key="8">
    <source>
        <dbReference type="ARBA" id="ARBA00023014"/>
    </source>
</evidence>
<dbReference type="InterPro" id="IPR008274">
    <property type="entry name" value="AldOxase/xan_DH_MoCoBD1"/>
</dbReference>
<keyword evidence="8" id="KW-0411">Iron-sulfur</keyword>
<dbReference type="PANTHER" id="PTHR45444">
    <property type="entry name" value="XANTHINE DEHYDROGENASE"/>
    <property type="match status" value="1"/>
</dbReference>
<dbReference type="GO" id="GO:0016491">
    <property type="term" value="F:oxidoreductase activity"/>
    <property type="evidence" value="ECO:0007669"/>
    <property type="project" value="UniProtKB-KW"/>
</dbReference>
<dbReference type="Pfam" id="PF01315">
    <property type="entry name" value="Ald_Xan_dh_C"/>
    <property type="match status" value="1"/>
</dbReference>
<dbReference type="EMBL" id="FOIJ01000008">
    <property type="protein sequence ID" value="SEU16674.1"/>
    <property type="molecule type" value="Genomic_DNA"/>
</dbReference>
<evidence type="ECO:0000256" key="4">
    <source>
        <dbReference type="ARBA" id="ARBA00022714"/>
    </source>
</evidence>
<feature type="domain" description="Aldehyde oxidase/xanthine dehydrogenase a/b hammerhead" evidence="12">
    <location>
        <begin position="34"/>
        <end position="141"/>
    </location>
</feature>
<gene>
    <name evidence="13" type="ORF">SAMN05443639_108336</name>
</gene>
<dbReference type="InterPro" id="IPR046867">
    <property type="entry name" value="AldOxase/xan_DH_MoCoBD2"/>
</dbReference>
<keyword evidence="14" id="KW-1185">Reference proteome</keyword>
<evidence type="ECO:0000256" key="7">
    <source>
        <dbReference type="ARBA" id="ARBA00023004"/>
    </source>
</evidence>
<dbReference type="FunFam" id="3.30.365.10:FF:000001">
    <property type="entry name" value="Xanthine dehydrogenase oxidase"/>
    <property type="match status" value="1"/>
</dbReference>
<dbReference type="NCBIfam" id="TIGR02965">
    <property type="entry name" value="xanthine_xdhB"/>
    <property type="match status" value="1"/>
</dbReference>
<dbReference type="InterPro" id="IPR037165">
    <property type="entry name" value="AldOxase/xan_DH_Mopterin-bd_sf"/>
</dbReference>
<keyword evidence="4" id="KW-0001">2Fe-2S</keyword>
<dbReference type="Pfam" id="PF02738">
    <property type="entry name" value="MoCoBD_1"/>
    <property type="match status" value="1"/>
</dbReference>
<comment type="cofactor">
    <cofactor evidence="10">
        <name>Mo-molybdopterin cytosine dinucleotide</name>
        <dbReference type="ChEBI" id="CHEBI:71308"/>
    </cofactor>
</comment>